<proteinExistence type="predicted"/>
<sequence>MGFSIHAEFPSGTYRARRPDSTPDRMPSVARLHSALLAAAGFGPRAVERNGELSPCDADEVALRWLEHNPPTDVRIPEIRVSTSDAVEYRDDGTIAKSGKTKRIRKLPKQHTAVAVNGSFVWTWREQPPEPVADALRALCADVPYLGSTESPVVLTVGESDADVESTHELDIHGDAFSATAGTTVDLPAPGRVDELVDAHRAERSGKVGSGKAGTDERALSPVPPRRAVRPARYRAREHHAETAPWTDVLLVPLGDEIAEPNRVRVAVAAHRALIKLLAATDGSAPSVLTGSYPEGVRRPANRVALHVVDRTLPARLPGHSGPALAVMVPREAEPADAASVYRAVSMLRELRVGGRVGKVDVAGDVEVVPGDQFWYEPDPGTVRLWRTSPPAVPDTRGRDGWTFAHAALLSLGFVWQATPLLTQPSGRGAERDNGFVDAVTGAGAAVVAARPLRGARPEDYVHRVNPHAVVRPYRALLSLGGLGGSQTLQAIGQSRHLGGGLLVPDDRPEGEQVEEQWA</sequence>
<evidence type="ECO:0008006" key="4">
    <source>
        <dbReference type="Google" id="ProtNLM"/>
    </source>
</evidence>
<comment type="caution">
    <text evidence="2">The sequence shown here is derived from an EMBL/GenBank/DDBJ whole genome shotgun (WGS) entry which is preliminary data.</text>
</comment>
<feature type="region of interest" description="Disordered" evidence="1">
    <location>
        <begin position="202"/>
        <end position="223"/>
    </location>
</feature>
<accession>A0ABP4GUQ9</accession>
<dbReference type="NCBIfam" id="TIGR02165">
    <property type="entry name" value="cas5_6_GSU0054"/>
    <property type="match status" value="1"/>
</dbReference>
<dbReference type="InterPro" id="IPR019089">
    <property type="entry name" value="Cas_GSU0054"/>
</dbReference>
<dbReference type="RefSeq" id="WP_253863724.1">
    <property type="nucleotide sequence ID" value="NZ_BAAALN010000005.1"/>
</dbReference>
<feature type="region of interest" description="Disordered" evidence="1">
    <location>
        <begin position="500"/>
        <end position="519"/>
    </location>
</feature>
<name>A0ABP4GUQ9_9PSEU</name>
<dbReference type="Proteomes" id="UP001500653">
    <property type="component" value="Unassembled WGS sequence"/>
</dbReference>
<reference evidence="3" key="1">
    <citation type="journal article" date="2019" name="Int. J. Syst. Evol. Microbiol.">
        <title>The Global Catalogue of Microorganisms (GCM) 10K type strain sequencing project: providing services to taxonomists for standard genome sequencing and annotation.</title>
        <authorList>
            <consortium name="The Broad Institute Genomics Platform"/>
            <consortium name="The Broad Institute Genome Sequencing Center for Infectious Disease"/>
            <person name="Wu L."/>
            <person name="Ma J."/>
        </authorList>
    </citation>
    <scope>NUCLEOTIDE SEQUENCE [LARGE SCALE GENOMIC DNA]</scope>
    <source>
        <strain evidence="3">JCM 13023</strain>
    </source>
</reference>
<dbReference type="EMBL" id="BAAALN010000005">
    <property type="protein sequence ID" value="GAA1232756.1"/>
    <property type="molecule type" value="Genomic_DNA"/>
</dbReference>
<protein>
    <recommendedName>
        <fullName evidence="4">CRISPR-associated protein Csb2</fullName>
    </recommendedName>
</protein>
<evidence type="ECO:0000313" key="2">
    <source>
        <dbReference type="EMBL" id="GAA1232756.1"/>
    </source>
</evidence>
<evidence type="ECO:0000256" key="1">
    <source>
        <dbReference type="SAM" id="MobiDB-lite"/>
    </source>
</evidence>
<organism evidence="2 3">
    <name type="scientific">Prauserella halophila</name>
    <dbReference type="NCBI Taxonomy" id="185641"/>
    <lineage>
        <taxon>Bacteria</taxon>
        <taxon>Bacillati</taxon>
        <taxon>Actinomycetota</taxon>
        <taxon>Actinomycetes</taxon>
        <taxon>Pseudonocardiales</taxon>
        <taxon>Pseudonocardiaceae</taxon>
        <taxon>Prauserella</taxon>
    </lineage>
</organism>
<evidence type="ECO:0000313" key="3">
    <source>
        <dbReference type="Proteomes" id="UP001500653"/>
    </source>
</evidence>
<gene>
    <name evidence="2" type="ORF">GCM10009676_15030</name>
</gene>
<keyword evidence="3" id="KW-1185">Reference proteome</keyword>